<name>A0ABT9N6Z6_9ACTN</name>
<keyword evidence="2" id="KW-1185">Reference proteome</keyword>
<dbReference type="EMBL" id="JAUSRA010000001">
    <property type="protein sequence ID" value="MDP9799466.1"/>
    <property type="molecule type" value="Genomic_DNA"/>
</dbReference>
<gene>
    <name evidence="1" type="ORF">J2S43_007978</name>
</gene>
<dbReference type="RefSeq" id="WP_306838369.1">
    <property type="nucleotide sequence ID" value="NZ_JAUSRA010000001.1"/>
</dbReference>
<sequence length="237" mass="26694">MIQVPEELELIDRNPLRVCELAASFLLDWGVVPTVTLNRSYEARVDEAEVRLGFSLPLALRWLLSHIGSEHPVVGRQDPLVSAENLEVDDDGVIAYRMENQNSARWGFRVDGQANSDPPVVWKRAGRAGRWRAYTDRLSIDLLELTLSESMLISGGNLLHVEGPLDGLGDLEGLLSVDIPSHIFWAIPDGPPVRWYAWRDCIIRDDGGAWYWVFGRTRQAVQSFTALIPAEWEHLAD</sequence>
<comment type="caution">
    <text evidence="1">The sequence shown here is derived from an EMBL/GenBank/DDBJ whole genome shotgun (WGS) entry which is preliminary data.</text>
</comment>
<evidence type="ECO:0000313" key="1">
    <source>
        <dbReference type="EMBL" id="MDP9799466.1"/>
    </source>
</evidence>
<proteinExistence type="predicted"/>
<evidence type="ECO:0000313" key="2">
    <source>
        <dbReference type="Proteomes" id="UP001240984"/>
    </source>
</evidence>
<protein>
    <submittedName>
        <fullName evidence="1">Uncharacterized protein</fullName>
    </submittedName>
</protein>
<dbReference type="Proteomes" id="UP001240984">
    <property type="component" value="Unassembled WGS sequence"/>
</dbReference>
<organism evidence="1 2">
    <name type="scientific">Catenuloplanes nepalensis</name>
    <dbReference type="NCBI Taxonomy" id="587533"/>
    <lineage>
        <taxon>Bacteria</taxon>
        <taxon>Bacillati</taxon>
        <taxon>Actinomycetota</taxon>
        <taxon>Actinomycetes</taxon>
        <taxon>Micromonosporales</taxon>
        <taxon>Micromonosporaceae</taxon>
        <taxon>Catenuloplanes</taxon>
    </lineage>
</organism>
<accession>A0ABT9N6Z6</accession>
<reference evidence="1 2" key="1">
    <citation type="submission" date="2023-07" db="EMBL/GenBank/DDBJ databases">
        <title>Sequencing the genomes of 1000 actinobacteria strains.</title>
        <authorList>
            <person name="Klenk H.-P."/>
        </authorList>
    </citation>
    <scope>NUCLEOTIDE SEQUENCE [LARGE SCALE GENOMIC DNA]</scope>
    <source>
        <strain evidence="1 2">DSM 44710</strain>
    </source>
</reference>